<feature type="transmembrane region" description="Helical" evidence="3">
    <location>
        <begin position="6"/>
        <end position="26"/>
    </location>
</feature>
<feature type="coiled-coil region" evidence="1">
    <location>
        <begin position="25"/>
        <end position="59"/>
    </location>
</feature>
<accession>A0A5Y3XFK3</accession>
<name>A0A5Y3XFK3_SALER</name>
<evidence type="ECO:0000313" key="4">
    <source>
        <dbReference type="EMBL" id="ECJ4508637.1"/>
    </source>
</evidence>
<gene>
    <name evidence="4" type="ORF">DNU24_24015</name>
</gene>
<dbReference type="AlphaFoldDB" id="A0A5Y3XFK3"/>
<dbReference type="EMBL" id="AAIYKG010000044">
    <property type="protein sequence ID" value="ECJ4508637.1"/>
    <property type="molecule type" value="Genomic_DNA"/>
</dbReference>
<keyword evidence="3" id="KW-0472">Membrane</keyword>
<comment type="caution">
    <text evidence="4">The sequence shown here is derived from an EMBL/GenBank/DDBJ whole genome shotgun (WGS) entry which is preliminary data.</text>
</comment>
<protein>
    <recommendedName>
        <fullName evidence="5">DUF2570 domain-containing protein</fullName>
    </recommendedName>
</protein>
<dbReference type="Proteomes" id="UP000839747">
    <property type="component" value="Unassembled WGS sequence"/>
</dbReference>
<sequence length="118" mass="13621">MNVLSFSFWLRVILYAGGIFISSWLLKLSSAVKTLTQENQQLSREVSVYKNSINELQHQWQKMDTALTENVQLKRGIKEKTDEKRKNIRQSLLSDNCAGTPVPDDVIRLQQRSVNARQ</sequence>
<reference evidence="4" key="1">
    <citation type="submission" date="2018-06" db="EMBL/GenBank/DDBJ databases">
        <authorList>
            <person name="Ashton P.M."/>
            <person name="Dallman T."/>
            <person name="Nair S."/>
            <person name="De Pinna E."/>
            <person name="Peters T."/>
            <person name="Grant K."/>
        </authorList>
    </citation>
    <scope>NUCLEOTIDE SEQUENCE [LARGE SCALE GENOMIC DNA]</scope>
    <source>
        <strain evidence="4">318584</strain>
    </source>
</reference>
<keyword evidence="1" id="KW-0175">Coiled coil</keyword>
<evidence type="ECO:0000256" key="2">
    <source>
        <dbReference type="SAM" id="MobiDB-lite"/>
    </source>
</evidence>
<evidence type="ECO:0000256" key="1">
    <source>
        <dbReference type="SAM" id="Coils"/>
    </source>
</evidence>
<evidence type="ECO:0008006" key="5">
    <source>
        <dbReference type="Google" id="ProtNLM"/>
    </source>
</evidence>
<feature type="region of interest" description="Disordered" evidence="2">
    <location>
        <begin position="78"/>
        <end position="99"/>
    </location>
</feature>
<organism evidence="4">
    <name type="scientific">Salmonella enterica subsp. salamae</name>
    <dbReference type="NCBI Taxonomy" id="59202"/>
    <lineage>
        <taxon>Bacteria</taxon>
        <taxon>Pseudomonadati</taxon>
        <taxon>Pseudomonadota</taxon>
        <taxon>Gammaproteobacteria</taxon>
        <taxon>Enterobacterales</taxon>
        <taxon>Enterobacteriaceae</taxon>
        <taxon>Salmonella</taxon>
    </lineage>
</organism>
<proteinExistence type="predicted"/>
<keyword evidence="3" id="KW-1133">Transmembrane helix</keyword>
<keyword evidence="3" id="KW-0812">Transmembrane</keyword>
<evidence type="ECO:0000256" key="3">
    <source>
        <dbReference type="SAM" id="Phobius"/>
    </source>
</evidence>